<evidence type="ECO:0000256" key="4">
    <source>
        <dbReference type="PIRSR" id="PIRSR600514-1"/>
    </source>
</evidence>
<dbReference type="PANTHER" id="PTHR12631:SF8">
    <property type="entry name" value="ALPHA-L-IDURONIDASE"/>
    <property type="match status" value="1"/>
</dbReference>
<dbReference type="Proteomes" id="UP000264702">
    <property type="component" value="Unassembled WGS sequence"/>
</dbReference>
<keyword evidence="2" id="KW-0378">Hydrolase</keyword>
<dbReference type="EMBL" id="QVQT01000003">
    <property type="protein sequence ID" value="RFU17292.1"/>
    <property type="molecule type" value="Genomic_DNA"/>
</dbReference>
<dbReference type="InterPro" id="IPR049166">
    <property type="entry name" value="GH39_cat"/>
</dbReference>
<dbReference type="InterPro" id="IPR000514">
    <property type="entry name" value="Glyco_hydro_39"/>
</dbReference>
<feature type="active site" description="Proton donor" evidence="4">
    <location>
        <position position="146"/>
    </location>
</feature>
<dbReference type="PRINTS" id="PR00745">
    <property type="entry name" value="GLHYDRLASE39"/>
</dbReference>
<protein>
    <submittedName>
        <fullName evidence="6">Beta-xylosidase</fullName>
    </submittedName>
</protein>
<dbReference type="OrthoDB" id="9776971at2"/>
<evidence type="ECO:0000313" key="7">
    <source>
        <dbReference type="Proteomes" id="UP000264702"/>
    </source>
</evidence>
<dbReference type="SUPFAM" id="SSF51445">
    <property type="entry name" value="(Trans)glycosidases"/>
    <property type="match status" value="1"/>
</dbReference>
<dbReference type="GO" id="GO:0004553">
    <property type="term" value="F:hydrolase activity, hydrolyzing O-glycosyl compounds"/>
    <property type="evidence" value="ECO:0007669"/>
    <property type="project" value="InterPro"/>
</dbReference>
<comment type="similarity">
    <text evidence="1">Belongs to the glycosyl hydrolase 39 family.</text>
</comment>
<evidence type="ECO:0000256" key="1">
    <source>
        <dbReference type="ARBA" id="ARBA00008875"/>
    </source>
</evidence>
<reference evidence="6 7" key="1">
    <citation type="submission" date="2018-08" db="EMBL/GenBank/DDBJ databases">
        <title>Acidipila sp. 4G-K13, an acidobacterium isolated from forest soil.</title>
        <authorList>
            <person name="Gao Z.-H."/>
            <person name="Qiu L.-H."/>
        </authorList>
    </citation>
    <scope>NUCLEOTIDE SEQUENCE [LARGE SCALE GENOMIC DNA]</scope>
    <source>
        <strain evidence="6 7">4G-K13</strain>
    </source>
</reference>
<dbReference type="Pfam" id="PF01229">
    <property type="entry name" value="Glyco_hydro_39"/>
    <property type="match status" value="1"/>
</dbReference>
<organism evidence="6 7">
    <name type="scientific">Paracidobacterium acidisoli</name>
    <dbReference type="NCBI Taxonomy" id="2303751"/>
    <lineage>
        <taxon>Bacteria</taxon>
        <taxon>Pseudomonadati</taxon>
        <taxon>Acidobacteriota</taxon>
        <taxon>Terriglobia</taxon>
        <taxon>Terriglobales</taxon>
        <taxon>Acidobacteriaceae</taxon>
        <taxon>Paracidobacterium</taxon>
    </lineage>
</organism>
<accession>A0A372IQT6</accession>
<evidence type="ECO:0000256" key="2">
    <source>
        <dbReference type="ARBA" id="ARBA00022801"/>
    </source>
</evidence>
<comment type="caution">
    <text evidence="6">The sequence shown here is derived from an EMBL/GenBank/DDBJ whole genome shotgun (WGS) entry which is preliminary data.</text>
</comment>
<evidence type="ECO:0000256" key="3">
    <source>
        <dbReference type="ARBA" id="ARBA00023295"/>
    </source>
</evidence>
<dbReference type="InterPro" id="IPR017853">
    <property type="entry name" value="GH"/>
</dbReference>
<dbReference type="GO" id="GO:0005975">
    <property type="term" value="P:carbohydrate metabolic process"/>
    <property type="evidence" value="ECO:0007669"/>
    <property type="project" value="InterPro"/>
</dbReference>
<dbReference type="InterPro" id="IPR051923">
    <property type="entry name" value="Glycosyl_Hydrolase_39"/>
</dbReference>
<dbReference type="Gene3D" id="2.60.40.1500">
    <property type="entry name" value="Glycosyl hydrolase domain, family 39"/>
    <property type="match status" value="1"/>
</dbReference>
<evidence type="ECO:0000259" key="5">
    <source>
        <dbReference type="Pfam" id="PF01229"/>
    </source>
</evidence>
<feature type="domain" description="Glycosyl hydrolases family 39 N-terminal catalytic" evidence="5">
    <location>
        <begin position="43"/>
        <end position="469"/>
    </location>
</feature>
<dbReference type="SUPFAM" id="SSF51011">
    <property type="entry name" value="Glycosyl hydrolase domain"/>
    <property type="match status" value="1"/>
</dbReference>
<gene>
    <name evidence="6" type="ORF">D0Y96_10860</name>
</gene>
<dbReference type="PANTHER" id="PTHR12631">
    <property type="entry name" value="ALPHA-L-IDURONIDASE"/>
    <property type="match status" value="1"/>
</dbReference>
<keyword evidence="7" id="KW-1185">Reference proteome</keyword>
<dbReference type="Gene3D" id="3.20.20.80">
    <property type="entry name" value="Glycosidases"/>
    <property type="match status" value="1"/>
</dbReference>
<name>A0A372IQT6_9BACT</name>
<sequence>MAPHGEALLHQLHDLSPVPVYIRAHFLLASGDGKPVLKFSSSNVYTEDAGGNPVYSWTILDKIFDTYAAAHVRPLVELGFMPEALSSHPEPYHIGWPLKPGETEGWSYPPKDYKKWEELTRQVAAHMVKRYGAETVSTWYWEIWNEPNGKYYWKGTEAEYNKLYDYAVAGVQAALPGAHVGGPATTGPGPEGNASEYLRSFLEHCAKDKSAATGGTIPLDFISFHIKGRPSVISNHVQMGLDREMMNAADGFAIVNSFPRLAKLPIILTEADPEGCAACSAKLYPPNNYRNGPLYPCYTAAAMKGLFELKDRYHVNLIGMLTWAFEFEDKPYFEGYRTLATNGVDKPVLNFFRMAGLMSGSRVEATSSGALPLDTILKSGVKQQPDIDTLATTDSSHAAVMLWNYQDEDIPAPGATVAVSIRGLPATAHRVLLQHYRIDNDHSNAYTVWKAMGSPQNPTDEQYAKLQAAGQLELLSSPQWITPDHGEIKLSVELPRQAVSLLRITWPDNHDTHHTESSAAE</sequence>
<dbReference type="AlphaFoldDB" id="A0A372IQT6"/>
<evidence type="ECO:0000313" key="6">
    <source>
        <dbReference type="EMBL" id="RFU17292.1"/>
    </source>
</evidence>
<proteinExistence type="inferred from homology"/>
<keyword evidence="3" id="KW-0326">Glycosidase</keyword>